<name>A0A1M6D9P3_PSEXY</name>
<dbReference type="Gene3D" id="3.90.550.10">
    <property type="entry name" value="Spore Coat Polysaccharide Biosynthesis Protein SpsA, Chain A"/>
    <property type="match status" value="1"/>
</dbReference>
<dbReference type="Proteomes" id="UP000184185">
    <property type="component" value="Unassembled WGS sequence"/>
</dbReference>
<protein>
    <submittedName>
        <fullName evidence="2">Glycosyl transferase family 2</fullName>
    </submittedName>
</protein>
<gene>
    <name evidence="2" type="ORF">SAMN02745725_00899</name>
</gene>
<dbReference type="AlphaFoldDB" id="A0A1M6D9P3"/>
<dbReference type="InterPro" id="IPR001173">
    <property type="entry name" value="Glyco_trans_2-like"/>
</dbReference>
<evidence type="ECO:0000313" key="3">
    <source>
        <dbReference type="Proteomes" id="UP000184185"/>
    </source>
</evidence>
<dbReference type="SUPFAM" id="SSF53448">
    <property type="entry name" value="Nucleotide-diphospho-sugar transferases"/>
    <property type="match status" value="1"/>
</dbReference>
<sequence>MKLSVIIPIYNSEKHIDRCLQSVARQNLDDMEIICVDDGSTDNSYNILLWYQQHNPKIKVYRQSRKYAGSARNLGLSKASGEYIHFLDSDDYLYDNVYSQIYMQAAENKLDYLKFRCFCFMAGSGIQNEDHLEYSLLNVPEKYFDGRLLNVEEDIDLIVKQFSHTPWSGIYRREFLEKNNILFNELICVNDRSFYATVIANAEKISLSNIAVVNHQIGRETSLVGIRAKNFECHYKSFYIIENAMKNVSEKVRKTIIQSELLDTIYWFNNMPEYLKTKEQDRFNDFIDKLDMKYIDQNEITNLNQNISREKRLELIREDVSGECYYRYSKLTSAGKRIEDILNKEELKEIYVYGVGEIGRMVLSDLSLSGSSRVKGIFDKRAANEKIVVEGYENVGIKTPENIPRDNVPVVITPSRNYTGIIRELVDNGIEQSRIVLFNDLLKIVDEL</sequence>
<dbReference type="Pfam" id="PF00535">
    <property type="entry name" value="Glycos_transf_2"/>
    <property type="match status" value="1"/>
</dbReference>
<dbReference type="CDD" id="cd00761">
    <property type="entry name" value="Glyco_tranf_GTA_type"/>
    <property type="match status" value="1"/>
</dbReference>
<dbReference type="PANTHER" id="PTHR22916">
    <property type="entry name" value="GLYCOSYLTRANSFERASE"/>
    <property type="match status" value="1"/>
</dbReference>
<dbReference type="GO" id="GO:0016740">
    <property type="term" value="F:transferase activity"/>
    <property type="evidence" value="ECO:0007669"/>
    <property type="project" value="UniProtKB-KW"/>
</dbReference>
<evidence type="ECO:0000313" key="2">
    <source>
        <dbReference type="EMBL" id="SHI69870.1"/>
    </source>
</evidence>
<keyword evidence="3" id="KW-1185">Reference proteome</keyword>
<dbReference type="RefSeq" id="WP_072913310.1">
    <property type="nucleotide sequence ID" value="NZ_FQYQ01000004.1"/>
</dbReference>
<keyword evidence="2" id="KW-0808">Transferase</keyword>
<dbReference type="EMBL" id="FQYQ01000004">
    <property type="protein sequence ID" value="SHI69870.1"/>
    <property type="molecule type" value="Genomic_DNA"/>
</dbReference>
<dbReference type="InterPro" id="IPR029044">
    <property type="entry name" value="Nucleotide-diphossugar_trans"/>
</dbReference>
<organism evidence="2 3">
    <name type="scientific">Pseudobutyrivibrio xylanivorans DSM 14809</name>
    <dbReference type="NCBI Taxonomy" id="1123012"/>
    <lineage>
        <taxon>Bacteria</taxon>
        <taxon>Bacillati</taxon>
        <taxon>Bacillota</taxon>
        <taxon>Clostridia</taxon>
        <taxon>Lachnospirales</taxon>
        <taxon>Lachnospiraceae</taxon>
        <taxon>Pseudobutyrivibrio</taxon>
    </lineage>
</organism>
<evidence type="ECO:0000259" key="1">
    <source>
        <dbReference type="Pfam" id="PF00535"/>
    </source>
</evidence>
<accession>A0A1M6D9P3</accession>
<feature type="domain" description="Glycosyltransferase 2-like" evidence="1">
    <location>
        <begin position="4"/>
        <end position="117"/>
    </location>
</feature>
<proteinExistence type="predicted"/>
<dbReference type="OrthoDB" id="1640114at2"/>
<reference evidence="2 3" key="1">
    <citation type="submission" date="2016-11" db="EMBL/GenBank/DDBJ databases">
        <authorList>
            <person name="Jaros S."/>
            <person name="Januszkiewicz K."/>
            <person name="Wedrychowicz H."/>
        </authorList>
    </citation>
    <scope>NUCLEOTIDE SEQUENCE [LARGE SCALE GENOMIC DNA]</scope>
    <source>
        <strain evidence="2 3">DSM 14809</strain>
    </source>
</reference>
<dbReference type="Gene3D" id="3.40.50.720">
    <property type="entry name" value="NAD(P)-binding Rossmann-like Domain"/>
    <property type="match status" value="1"/>
</dbReference>